<keyword evidence="3" id="KW-1185">Reference proteome</keyword>
<evidence type="ECO:0000313" key="2">
    <source>
        <dbReference type="EMBL" id="MBZ5741230.1"/>
    </source>
</evidence>
<evidence type="ECO:0000256" key="1">
    <source>
        <dbReference type="SAM" id="SignalP"/>
    </source>
</evidence>
<dbReference type="EMBL" id="JAIQZJ010000027">
    <property type="protein sequence ID" value="MBZ5741230.1"/>
    <property type="molecule type" value="Genomic_DNA"/>
</dbReference>
<gene>
    <name evidence="2" type="ORF">K8U61_23930</name>
</gene>
<accession>A0ABS7UKE4</accession>
<evidence type="ECO:0000313" key="3">
    <source>
        <dbReference type="Proteomes" id="UP000780875"/>
    </source>
</evidence>
<comment type="caution">
    <text evidence="2">The sequence shown here is derived from an EMBL/GenBank/DDBJ whole genome shotgun (WGS) entry which is preliminary data.</text>
</comment>
<protein>
    <submittedName>
        <fullName evidence="2">Uncharacterized protein</fullName>
    </submittedName>
</protein>
<keyword evidence="1" id="KW-0732">Signal</keyword>
<proteinExistence type="predicted"/>
<sequence length="175" mass="17767">MNKSVPIAAAGFAVLAISGSALLGATTATAADGGKAALPHLAAKKAQVVACSGGTTVSMNYRSMDQQSIAAGATADVEGSQITVKGPKKGTDRILVTLSALAINGSSQLGLASLYKDGVGTPEGQKYFGYGSTPATVQFCGTINKGQHTFVVKMQDDGGTGLTMYNPTITFQRFN</sequence>
<dbReference type="Proteomes" id="UP000780875">
    <property type="component" value="Unassembled WGS sequence"/>
</dbReference>
<reference evidence="2 3" key="1">
    <citation type="submission" date="2021-09" db="EMBL/GenBank/DDBJ databases">
        <title>Whole genome sequence of Nocardioides sp. GBK3QG-3.</title>
        <authorList>
            <person name="Tuo L."/>
        </authorList>
    </citation>
    <scope>NUCLEOTIDE SEQUENCE [LARGE SCALE GENOMIC DNA]</scope>
    <source>
        <strain evidence="2 3">GBK3QG-3</strain>
    </source>
</reference>
<name>A0ABS7UKE4_9ACTN</name>
<organism evidence="2 3">
    <name type="scientific">Nocardioides mangrovi</name>
    <dbReference type="NCBI Taxonomy" id="2874580"/>
    <lineage>
        <taxon>Bacteria</taxon>
        <taxon>Bacillati</taxon>
        <taxon>Actinomycetota</taxon>
        <taxon>Actinomycetes</taxon>
        <taxon>Propionibacteriales</taxon>
        <taxon>Nocardioidaceae</taxon>
        <taxon>Nocardioides</taxon>
    </lineage>
</organism>
<feature type="chain" id="PRO_5047291904" evidence="1">
    <location>
        <begin position="31"/>
        <end position="175"/>
    </location>
</feature>
<feature type="signal peptide" evidence="1">
    <location>
        <begin position="1"/>
        <end position="30"/>
    </location>
</feature>
<dbReference type="RefSeq" id="WP_224125529.1">
    <property type="nucleotide sequence ID" value="NZ_JAIQZJ010000027.1"/>
</dbReference>